<dbReference type="Gene3D" id="3.60.10.10">
    <property type="entry name" value="Endonuclease/exonuclease/phosphatase"/>
    <property type="match status" value="1"/>
</dbReference>
<keyword evidence="3" id="KW-1185">Reference proteome</keyword>
<protein>
    <recommendedName>
        <fullName evidence="1">Endonuclease/exonuclease/phosphatase domain-containing protein</fullName>
    </recommendedName>
</protein>
<dbReference type="SUPFAM" id="SSF56219">
    <property type="entry name" value="DNase I-like"/>
    <property type="match status" value="1"/>
</dbReference>
<dbReference type="EMBL" id="JANEYG010000027">
    <property type="protein sequence ID" value="KAJ8918242.1"/>
    <property type="molecule type" value="Genomic_DNA"/>
</dbReference>
<dbReference type="InterPro" id="IPR036691">
    <property type="entry name" value="Endo/exonu/phosph_ase_sf"/>
</dbReference>
<sequence length="134" mass="14969">MLGNIDLEDKIIILGDFNAKSPEWGAPTQDRREECLVEWAAALDFVSHNTGEPTFIRGDTRSHIDITFTTQSLASRISGWRVLDHEALSGHQHIIFNVQNISRVPRRQVSVVVFSKYSSCLINGMSFASSSSHP</sequence>
<proteinExistence type="predicted"/>
<comment type="caution">
    <text evidence="2">The sequence shown here is derived from an EMBL/GenBank/DDBJ whole genome shotgun (WGS) entry which is preliminary data.</text>
</comment>
<gene>
    <name evidence="2" type="ORF">NQ315_014112</name>
</gene>
<name>A0AAV8VV56_9CUCU</name>
<evidence type="ECO:0000313" key="3">
    <source>
        <dbReference type="Proteomes" id="UP001159042"/>
    </source>
</evidence>
<reference evidence="2 3" key="1">
    <citation type="journal article" date="2023" name="Insect Mol. Biol.">
        <title>Genome sequencing provides insights into the evolution of gene families encoding plant cell wall-degrading enzymes in longhorned beetles.</title>
        <authorList>
            <person name="Shin N.R."/>
            <person name="Okamura Y."/>
            <person name="Kirsch R."/>
            <person name="Pauchet Y."/>
        </authorList>
    </citation>
    <scope>NUCLEOTIDE SEQUENCE [LARGE SCALE GENOMIC DNA]</scope>
    <source>
        <strain evidence="2">EAD_L_NR</strain>
    </source>
</reference>
<accession>A0AAV8VV56</accession>
<dbReference type="Pfam" id="PF14529">
    <property type="entry name" value="Exo_endo_phos_2"/>
    <property type="match status" value="1"/>
</dbReference>
<evidence type="ECO:0000313" key="2">
    <source>
        <dbReference type="EMBL" id="KAJ8918242.1"/>
    </source>
</evidence>
<dbReference type="GO" id="GO:0003824">
    <property type="term" value="F:catalytic activity"/>
    <property type="evidence" value="ECO:0007669"/>
    <property type="project" value="InterPro"/>
</dbReference>
<evidence type="ECO:0000259" key="1">
    <source>
        <dbReference type="Pfam" id="PF14529"/>
    </source>
</evidence>
<dbReference type="InterPro" id="IPR005135">
    <property type="entry name" value="Endo/exonuclease/phosphatase"/>
</dbReference>
<dbReference type="AlphaFoldDB" id="A0AAV8VV56"/>
<feature type="domain" description="Endonuclease/exonuclease/phosphatase" evidence="1">
    <location>
        <begin position="9"/>
        <end position="94"/>
    </location>
</feature>
<organism evidence="2 3">
    <name type="scientific">Exocentrus adspersus</name>
    <dbReference type="NCBI Taxonomy" id="1586481"/>
    <lineage>
        <taxon>Eukaryota</taxon>
        <taxon>Metazoa</taxon>
        <taxon>Ecdysozoa</taxon>
        <taxon>Arthropoda</taxon>
        <taxon>Hexapoda</taxon>
        <taxon>Insecta</taxon>
        <taxon>Pterygota</taxon>
        <taxon>Neoptera</taxon>
        <taxon>Endopterygota</taxon>
        <taxon>Coleoptera</taxon>
        <taxon>Polyphaga</taxon>
        <taxon>Cucujiformia</taxon>
        <taxon>Chrysomeloidea</taxon>
        <taxon>Cerambycidae</taxon>
        <taxon>Lamiinae</taxon>
        <taxon>Acanthocinini</taxon>
        <taxon>Exocentrus</taxon>
    </lineage>
</organism>
<dbReference type="Proteomes" id="UP001159042">
    <property type="component" value="Unassembled WGS sequence"/>
</dbReference>